<reference evidence="3" key="1">
    <citation type="journal article" date="2017" name="Nature">
        <title>The sunflower genome provides insights into oil metabolism, flowering and Asterid evolution.</title>
        <authorList>
            <person name="Badouin H."/>
            <person name="Gouzy J."/>
            <person name="Grassa C.J."/>
            <person name="Murat F."/>
            <person name="Staton S.E."/>
            <person name="Cottret L."/>
            <person name="Lelandais-Briere C."/>
            <person name="Owens G.L."/>
            <person name="Carrere S."/>
            <person name="Mayjonade B."/>
            <person name="Legrand L."/>
            <person name="Gill N."/>
            <person name="Kane N.C."/>
            <person name="Bowers J.E."/>
            <person name="Hubner S."/>
            <person name="Bellec A."/>
            <person name="Berard A."/>
            <person name="Berges H."/>
            <person name="Blanchet N."/>
            <person name="Boniface M.C."/>
            <person name="Brunel D."/>
            <person name="Catrice O."/>
            <person name="Chaidir N."/>
            <person name="Claudel C."/>
            <person name="Donnadieu C."/>
            <person name="Faraut T."/>
            <person name="Fievet G."/>
            <person name="Helmstetter N."/>
            <person name="King M."/>
            <person name="Knapp S.J."/>
            <person name="Lai Z."/>
            <person name="Le Paslier M.C."/>
            <person name="Lippi Y."/>
            <person name="Lorenzon L."/>
            <person name="Mandel J.R."/>
            <person name="Marage G."/>
            <person name="Marchand G."/>
            <person name="Marquand E."/>
            <person name="Bret-Mestries E."/>
            <person name="Morien E."/>
            <person name="Nambeesan S."/>
            <person name="Nguyen T."/>
            <person name="Pegot-Espagnet P."/>
            <person name="Pouilly N."/>
            <person name="Raftis F."/>
            <person name="Sallet E."/>
            <person name="Schiex T."/>
            <person name="Thomas J."/>
            <person name="Vandecasteele C."/>
            <person name="Vares D."/>
            <person name="Vear F."/>
            <person name="Vautrin S."/>
            <person name="Crespi M."/>
            <person name="Mangin B."/>
            <person name="Burke J.M."/>
            <person name="Salse J."/>
            <person name="Munos S."/>
            <person name="Vincourt P."/>
            <person name="Rieseberg L.H."/>
            <person name="Langlade N.B."/>
        </authorList>
    </citation>
    <scope>NUCLEOTIDE SEQUENCE [LARGE SCALE GENOMIC DNA]</scope>
    <source>
        <strain evidence="3">cv. SF193</strain>
    </source>
</reference>
<feature type="region of interest" description="Disordered" evidence="1">
    <location>
        <begin position="1"/>
        <end position="34"/>
    </location>
</feature>
<dbReference type="Proteomes" id="UP000215914">
    <property type="component" value="Chromosome 13"/>
</dbReference>
<dbReference type="AlphaFoldDB" id="A0A251SPI6"/>
<evidence type="ECO:0000313" key="2">
    <source>
        <dbReference type="EMBL" id="OTG00432.1"/>
    </source>
</evidence>
<dbReference type="InParanoid" id="A0A251SPI6"/>
<evidence type="ECO:0000256" key="1">
    <source>
        <dbReference type="SAM" id="MobiDB-lite"/>
    </source>
</evidence>
<feature type="compositionally biased region" description="Polar residues" evidence="1">
    <location>
        <begin position="1"/>
        <end position="24"/>
    </location>
</feature>
<evidence type="ECO:0000313" key="3">
    <source>
        <dbReference type="Proteomes" id="UP000215914"/>
    </source>
</evidence>
<name>A0A251SPI6_HELAN</name>
<protein>
    <submittedName>
        <fullName evidence="2">Uncharacterized protein</fullName>
    </submittedName>
</protein>
<gene>
    <name evidence="2" type="ORF">HannXRQ_Chr13g0390941</name>
</gene>
<keyword evidence="3" id="KW-1185">Reference proteome</keyword>
<proteinExistence type="predicted"/>
<dbReference type="EMBL" id="CM007902">
    <property type="protein sequence ID" value="OTG00432.1"/>
    <property type="molecule type" value="Genomic_DNA"/>
</dbReference>
<accession>A0A251SPI6</accession>
<sequence length="68" mass="7408">MFGSNLVNNGQIVNTGQTRSTDGSTGDLGVPSSKSLSLVNNRIIGRICNIISFVKWEVKEKQKKESLI</sequence>
<organism evidence="2 3">
    <name type="scientific">Helianthus annuus</name>
    <name type="common">Common sunflower</name>
    <dbReference type="NCBI Taxonomy" id="4232"/>
    <lineage>
        <taxon>Eukaryota</taxon>
        <taxon>Viridiplantae</taxon>
        <taxon>Streptophyta</taxon>
        <taxon>Embryophyta</taxon>
        <taxon>Tracheophyta</taxon>
        <taxon>Spermatophyta</taxon>
        <taxon>Magnoliopsida</taxon>
        <taxon>eudicotyledons</taxon>
        <taxon>Gunneridae</taxon>
        <taxon>Pentapetalae</taxon>
        <taxon>asterids</taxon>
        <taxon>campanulids</taxon>
        <taxon>Asterales</taxon>
        <taxon>Asteraceae</taxon>
        <taxon>Asteroideae</taxon>
        <taxon>Heliantheae alliance</taxon>
        <taxon>Heliantheae</taxon>
        <taxon>Helianthus</taxon>
    </lineage>
</organism>